<evidence type="ECO:0000313" key="3">
    <source>
        <dbReference type="Proteomes" id="UP001465976"/>
    </source>
</evidence>
<protein>
    <submittedName>
        <fullName evidence="2">Uncharacterized protein</fullName>
    </submittedName>
</protein>
<comment type="caution">
    <text evidence="2">The sequence shown here is derived from an EMBL/GenBank/DDBJ whole genome shotgun (WGS) entry which is preliminary data.</text>
</comment>
<keyword evidence="1" id="KW-0472">Membrane</keyword>
<feature type="transmembrane region" description="Helical" evidence="1">
    <location>
        <begin position="31"/>
        <end position="55"/>
    </location>
</feature>
<dbReference type="EMBL" id="JBAHYK010000067">
    <property type="protein sequence ID" value="KAL0579212.1"/>
    <property type="molecule type" value="Genomic_DNA"/>
</dbReference>
<gene>
    <name evidence="2" type="ORF">V5O48_002774</name>
</gene>
<feature type="transmembrane region" description="Helical" evidence="1">
    <location>
        <begin position="76"/>
        <end position="97"/>
    </location>
</feature>
<keyword evidence="3" id="KW-1185">Reference proteome</keyword>
<feature type="transmembrane region" description="Helical" evidence="1">
    <location>
        <begin position="7"/>
        <end position="25"/>
    </location>
</feature>
<keyword evidence="1" id="KW-1133">Transmembrane helix</keyword>
<evidence type="ECO:0000313" key="2">
    <source>
        <dbReference type="EMBL" id="KAL0579212.1"/>
    </source>
</evidence>
<proteinExistence type="predicted"/>
<sequence>MANPDDFTLISIIGSNLFLNGLGLLTTAIPYGIYLVLFCFAIVILWSVGSLHACYSSDKNVSPTSSRNEGNARARFILLLAVLSMFAIATFFVSAYAQIFLEEIRMVLISDITEPVANKIIAYQSRFATLSLLQQVMFFVEASDLFV</sequence>
<accession>A0ABR3FUR8</accession>
<reference evidence="2 3" key="1">
    <citation type="submission" date="2024-02" db="EMBL/GenBank/DDBJ databases">
        <title>A draft genome for the cacao thread blight pathogen Marasmius crinis-equi.</title>
        <authorList>
            <person name="Cohen S.P."/>
            <person name="Baruah I.K."/>
            <person name="Amoako-Attah I."/>
            <person name="Bukari Y."/>
            <person name="Meinhardt L.W."/>
            <person name="Bailey B.A."/>
        </authorList>
    </citation>
    <scope>NUCLEOTIDE SEQUENCE [LARGE SCALE GENOMIC DNA]</scope>
    <source>
        <strain evidence="2 3">GH-76</strain>
    </source>
</reference>
<name>A0ABR3FUR8_9AGAR</name>
<organism evidence="2 3">
    <name type="scientific">Marasmius crinis-equi</name>
    <dbReference type="NCBI Taxonomy" id="585013"/>
    <lineage>
        <taxon>Eukaryota</taxon>
        <taxon>Fungi</taxon>
        <taxon>Dikarya</taxon>
        <taxon>Basidiomycota</taxon>
        <taxon>Agaricomycotina</taxon>
        <taxon>Agaricomycetes</taxon>
        <taxon>Agaricomycetidae</taxon>
        <taxon>Agaricales</taxon>
        <taxon>Marasmiineae</taxon>
        <taxon>Marasmiaceae</taxon>
        <taxon>Marasmius</taxon>
    </lineage>
</organism>
<dbReference type="Proteomes" id="UP001465976">
    <property type="component" value="Unassembled WGS sequence"/>
</dbReference>
<evidence type="ECO:0000256" key="1">
    <source>
        <dbReference type="SAM" id="Phobius"/>
    </source>
</evidence>
<keyword evidence="1" id="KW-0812">Transmembrane</keyword>